<name>A0AAD9ND84_9ANNE</name>
<feature type="transmembrane region" description="Helical" evidence="14">
    <location>
        <begin position="167"/>
        <end position="185"/>
    </location>
</feature>
<keyword evidence="2" id="KW-0813">Transport</keyword>
<dbReference type="FunFam" id="1.10.287.70:FF:000002">
    <property type="entry name" value="Potassium voltage-gated channel subfamily a member"/>
    <property type="match status" value="1"/>
</dbReference>
<sequence>MDNSRITLNIGGRRFVTFRSTLRNVPGTRLANLTPSDQSYDPIKREYYFDRNPDKFGPILDYYRSGELHYAHCICGPSIKNELKFWNIDENSIAICCWKAYKEDEEERKTLKELKNILTNEDQERKVPVSCCPEHMIDHEDQKWYSKWRHRLWHILDHPYSSISAKVWAAITFILIMISIMVVAMETHPVFRVSSPEEDLTSTDNFTNPKRQMFYETDLHPALYYMDSTCTLVFFTELTLRLICSPSKCQFFKSAFNIIDIFCVVPMTIVLLLQWTNPEIWEGSHFYLMISYLSLASVLRVFRLFKLARHYRGFKILHLAVRSSMKELFLLFILISTGMVIFSTLVYYAEFNEDNGFTSIPIAFWWSIITMTTVGYGEIVPTSGWGYVVGSACAIAGTLITGLPIPIIASNFNYYYNYSRLLMKMEERRDESGQWKKKNANVTPSTSEVFLSVASTLGRTPRGRIKKTPSTTNGPSSPLSSRRASCSSTVPAILITDPEDCIPGIPLNVFSLSRQGRDSSCKRIMDSTLEASGGDSGITLMTNSMEKYDSDEHSRVITSFNSIHSDSIS</sequence>
<accession>A0AAD9ND84</accession>
<keyword evidence="17" id="KW-1185">Reference proteome</keyword>
<feature type="transmembrane region" description="Helical" evidence="14">
    <location>
        <begin position="222"/>
        <end position="243"/>
    </location>
</feature>
<dbReference type="GO" id="GO:0005249">
    <property type="term" value="F:voltage-gated potassium channel activity"/>
    <property type="evidence" value="ECO:0007669"/>
    <property type="project" value="InterPro"/>
</dbReference>
<dbReference type="GO" id="GO:0001508">
    <property type="term" value="P:action potential"/>
    <property type="evidence" value="ECO:0007669"/>
    <property type="project" value="TreeGrafter"/>
</dbReference>
<dbReference type="SUPFAM" id="SSF54695">
    <property type="entry name" value="POZ domain"/>
    <property type="match status" value="1"/>
</dbReference>
<comment type="similarity">
    <text evidence="12">Belongs to the potassium channel family. C (Shaw) (TC 1.A.1.2) subfamily. Shaw sub-subfamily.</text>
</comment>
<dbReference type="AlphaFoldDB" id="A0AAD9ND84"/>
<proteinExistence type="inferred from homology"/>
<evidence type="ECO:0000313" key="17">
    <source>
        <dbReference type="Proteomes" id="UP001208570"/>
    </source>
</evidence>
<organism evidence="16 17">
    <name type="scientific">Paralvinella palmiformis</name>
    <dbReference type="NCBI Taxonomy" id="53620"/>
    <lineage>
        <taxon>Eukaryota</taxon>
        <taxon>Metazoa</taxon>
        <taxon>Spiralia</taxon>
        <taxon>Lophotrochozoa</taxon>
        <taxon>Annelida</taxon>
        <taxon>Polychaeta</taxon>
        <taxon>Sedentaria</taxon>
        <taxon>Canalipalpata</taxon>
        <taxon>Terebellida</taxon>
        <taxon>Terebelliformia</taxon>
        <taxon>Alvinellidae</taxon>
        <taxon>Paralvinella</taxon>
    </lineage>
</organism>
<feature type="domain" description="BTB" evidence="15">
    <location>
        <begin position="4"/>
        <end position="104"/>
    </location>
</feature>
<dbReference type="InterPro" id="IPR027359">
    <property type="entry name" value="Volt_channel_dom_sf"/>
</dbReference>
<dbReference type="InterPro" id="IPR003968">
    <property type="entry name" value="K_chnl_volt-dep_Kv"/>
</dbReference>
<evidence type="ECO:0000256" key="10">
    <source>
        <dbReference type="ARBA" id="ARBA00023136"/>
    </source>
</evidence>
<dbReference type="SUPFAM" id="SSF81324">
    <property type="entry name" value="Voltage-gated potassium channels"/>
    <property type="match status" value="1"/>
</dbReference>
<feature type="transmembrane region" description="Helical" evidence="14">
    <location>
        <begin position="385"/>
        <end position="416"/>
    </location>
</feature>
<feature type="compositionally biased region" description="Low complexity" evidence="13">
    <location>
        <begin position="475"/>
        <end position="484"/>
    </location>
</feature>
<evidence type="ECO:0000256" key="14">
    <source>
        <dbReference type="SAM" id="Phobius"/>
    </source>
</evidence>
<keyword evidence="6" id="KW-0851">Voltage-gated channel</keyword>
<keyword evidence="3" id="KW-0633">Potassium transport</keyword>
<dbReference type="PRINTS" id="PR01491">
    <property type="entry name" value="KVCHANNEL"/>
</dbReference>
<evidence type="ECO:0000256" key="13">
    <source>
        <dbReference type="SAM" id="MobiDB-lite"/>
    </source>
</evidence>
<evidence type="ECO:0000256" key="7">
    <source>
        <dbReference type="ARBA" id="ARBA00022958"/>
    </source>
</evidence>
<dbReference type="Gene3D" id="3.30.710.10">
    <property type="entry name" value="Potassium Channel Kv1.1, Chain A"/>
    <property type="match status" value="1"/>
</dbReference>
<evidence type="ECO:0000256" key="6">
    <source>
        <dbReference type="ARBA" id="ARBA00022882"/>
    </source>
</evidence>
<dbReference type="Gene3D" id="1.10.287.70">
    <property type="match status" value="1"/>
</dbReference>
<keyword evidence="7" id="KW-0630">Potassium</keyword>
<evidence type="ECO:0000313" key="16">
    <source>
        <dbReference type="EMBL" id="KAK2163976.1"/>
    </source>
</evidence>
<gene>
    <name evidence="16" type="ORF">LSH36_71g03033</name>
</gene>
<reference evidence="16" key="1">
    <citation type="journal article" date="2023" name="Mol. Biol. Evol.">
        <title>Third-Generation Sequencing Reveals the Adaptive Role of the Epigenome in Three Deep-Sea Polychaetes.</title>
        <authorList>
            <person name="Perez M."/>
            <person name="Aroh O."/>
            <person name="Sun Y."/>
            <person name="Lan Y."/>
            <person name="Juniper S.K."/>
            <person name="Young C.R."/>
            <person name="Angers B."/>
            <person name="Qian P.Y."/>
        </authorList>
    </citation>
    <scope>NUCLEOTIDE SEQUENCE</scope>
    <source>
        <strain evidence="16">P08H-3</strain>
    </source>
</reference>
<dbReference type="Pfam" id="PF00520">
    <property type="entry name" value="Ion_trans"/>
    <property type="match status" value="1"/>
</dbReference>
<dbReference type="InterPro" id="IPR011333">
    <property type="entry name" value="SKP1/BTB/POZ_sf"/>
</dbReference>
<evidence type="ECO:0000256" key="1">
    <source>
        <dbReference type="ARBA" id="ARBA00004141"/>
    </source>
</evidence>
<keyword evidence="11" id="KW-0407">Ion channel</keyword>
<keyword evidence="4 14" id="KW-0812">Transmembrane</keyword>
<comment type="caution">
    <text evidence="16">The sequence shown here is derived from an EMBL/GenBank/DDBJ whole genome shotgun (WGS) entry which is preliminary data.</text>
</comment>
<evidence type="ECO:0000256" key="4">
    <source>
        <dbReference type="ARBA" id="ARBA00022692"/>
    </source>
</evidence>
<dbReference type="EMBL" id="JAODUP010000071">
    <property type="protein sequence ID" value="KAK2163976.1"/>
    <property type="molecule type" value="Genomic_DNA"/>
</dbReference>
<evidence type="ECO:0000256" key="5">
    <source>
        <dbReference type="ARBA" id="ARBA00022826"/>
    </source>
</evidence>
<dbReference type="Pfam" id="PF02214">
    <property type="entry name" value="BTB_2"/>
    <property type="match status" value="1"/>
</dbReference>
<keyword evidence="10 14" id="KW-0472">Membrane</keyword>
<dbReference type="InterPro" id="IPR003974">
    <property type="entry name" value="K_chnl_volt-dep_Kv3"/>
</dbReference>
<protein>
    <recommendedName>
        <fullName evidence="15">BTB domain-containing protein</fullName>
    </recommendedName>
</protein>
<keyword evidence="9" id="KW-0406">Ion transport</keyword>
<dbReference type="PRINTS" id="PR01498">
    <property type="entry name" value="SHAWCHANNEL"/>
</dbReference>
<feature type="transmembrane region" description="Helical" evidence="14">
    <location>
        <begin position="255"/>
        <end position="274"/>
    </location>
</feature>
<dbReference type="PANTHER" id="PTHR11537">
    <property type="entry name" value="VOLTAGE-GATED POTASSIUM CHANNEL"/>
    <property type="match status" value="1"/>
</dbReference>
<evidence type="ECO:0000256" key="11">
    <source>
        <dbReference type="ARBA" id="ARBA00023303"/>
    </source>
</evidence>
<dbReference type="SMART" id="SM00225">
    <property type="entry name" value="BTB"/>
    <property type="match status" value="1"/>
</dbReference>
<dbReference type="InterPro" id="IPR005821">
    <property type="entry name" value="Ion_trans_dom"/>
</dbReference>
<evidence type="ECO:0000256" key="8">
    <source>
        <dbReference type="ARBA" id="ARBA00022989"/>
    </source>
</evidence>
<dbReference type="InterPro" id="IPR003131">
    <property type="entry name" value="T1-type_BTB"/>
</dbReference>
<feature type="region of interest" description="Disordered" evidence="13">
    <location>
        <begin position="460"/>
        <end position="484"/>
    </location>
</feature>
<dbReference type="Proteomes" id="UP001208570">
    <property type="component" value="Unassembled WGS sequence"/>
</dbReference>
<dbReference type="Gene3D" id="1.20.120.350">
    <property type="entry name" value="Voltage-gated potassium channels. Chain C"/>
    <property type="match status" value="1"/>
</dbReference>
<dbReference type="GO" id="GO:0008076">
    <property type="term" value="C:voltage-gated potassium channel complex"/>
    <property type="evidence" value="ECO:0007669"/>
    <property type="project" value="InterPro"/>
</dbReference>
<dbReference type="InterPro" id="IPR028325">
    <property type="entry name" value="VG_K_chnl"/>
</dbReference>
<evidence type="ECO:0000256" key="12">
    <source>
        <dbReference type="ARBA" id="ARBA00061303"/>
    </source>
</evidence>
<keyword evidence="8 14" id="KW-1133">Transmembrane helix</keyword>
<evidence type="ECO:0000256" key="9">
    <source>
        <dbReference type="ARBA" id="ARBA00023065"/>
    </source>
</evidence>
<evidence type="ECO:0000259" key="15">
    <source>
        <dbReference type="SMART" id="SM00225"/>
    </source>
</evidence>
<evidence type="ECO:0000256" key="3">
    <source>
        <dbReference type="ARBA" id="ARBA00022538"/>
    </source>
</evidence>
<evidence type="ECO:0000256" key="2">
    <source>
        <dbReference type="ARBA" id="ARBA00022448"/>
    </source>
</evidence>
<comment type="subcellular location">
    <subcellularLocation>
        <location evidence="1">Membrane</location>
        <topology evidence="1">Multi-pass membrane protein</topology>
    </subcellularLocation>
</comment>
<dbReference type="InterPro" id="IPR000210">
    <property type="entry name" value="BTB/POZ_dom"/>
</dbReference>
<dbReference type="PRINTS" id="PR00169">
    <property type="entry name" value="KCHANNEL"/>
</dbReference>
<feature type="transmembrane region" description="Helical" evidence="14">
    <location>
        <begin position="328"/>
        <end position="349"/>
    </location>
</feature>
<feature type="transmembrane region" description="Helical" evidence="14">
    <location>
        <begin position="286"/>
        <end position="307"/>
    </location>
</feature>
<dbReference type="FunFam" id="3.30.710.10:FF:000020">
    <property type="entry name" value="Potassium voltage-gated channel protein Shaw"/>
    <property type="match status" value="1"/>
</dbReference>
<dbReference type="GO" id="GO:0051260">
    <property type="term" value="P:protein homooligomerization"/>
    <property type="evidence" value="ECO:0007669"/>
    <property type="project" value="InterPro"/>
</dbReference>
<keyword evidence="5" id="KW-0631">Potassium channel</keyword>
<dbReference type="PANTHER" id="PTHR11537:SF254">
    <property type="entry name" value="POTASSIUM VOLTAGE-GATED CHANNEL PROTEIN SHAB"/>
    <property type="match status" value="1"/>
</dbReference>